<organism evidence="2 3">
    <name type="scientific">Symbiodinium microadriaticum</name>
    <name type="common">Dinoflagellate</name>
    <name type="synonym">Zooxanthella microadriatica</name>
    <dbReference type="NCBI Taxonomy" id="2951"/>
    <lineage>
        <taxon>Eukaryota</taxon>
        <taxon>Sar</taxon>
        <taxon>Alveolata</taxon>
        <taxon>Dinophyceae</taxon>
        <taxon>Suessiales</taxon>
        <taxon>Symbiodiniaceae</taxon>
        <taxon>Symbiodinium</taxon>
    </lineage>
</organism>
<keyword evidence="3" id="KW-1185">Reference proteome</keyword>
<dbReference type="EMBL" id="LSRX01000926">
    <property type="protein sequence ID" value="OLP86255.1"/>
    <property type="molecule type" value="Genomic_DNA"/>
</dbReference>
<gene>
    <name evidence="2" type="ORF">AK812_SmicGene32663</name>
</gene>
<feature type="compositionally biased region" description="Acidic residues" evidence="1">
    <location>
        <begin position="223"/>
        <end position="260"/>
    </location>
</feature>
<evidence type="ECO:0000313" key="3">
    <source>
        <dbReference type="Proteomes" id="UP000186817"/>
    </source>
</evidence>
<feature type="region of interest" description="Disordered" evidence="1">
    <location>
        <begin position="119"/>
        <end position="149"/>
    </location>
</feature>
<reference evidence="2 3" key="1">
    <citation type="submission" date="2016-02" db="EMBL/GenBank/DDBJ databases">
        <title>Genome analysis of coral dinoflagellate symbionts highlights evolutionary adaptations to a symbiotic lifestyle.</title>
        <authorList>
            <person name="Aranda M."/>
            <person name="Li Y."/>
            <person name="Liew Y.J."/>
            <person name="Baumgarten S."/>
            <person name="Simakov O."/>
            <person name="Wilson M."/>
            <person name="Piel J."/>
            <person name="Ashoor H."/>
            <person name="Bougouffa S."/>
            <person name="Bajic V.B."/>
            <person name="Ryu T."/>
            <person name="Ravasi T."/>
            <person name="Bayer T."/>
            <person name="Micklem G."/>
            <person name="Kim H."/>
            <person name="Bhak J."/>
            <person name="Lajeunesse T.C."/>
            <person name="Voolstra C.R."/>
        </authorList>
    </citation>
    <scope>NUCLEOTIDE SEQUENCE [LARGE SCALE GENOMIC DNA]</scope>
    <source>
        <strain evidence="2 3">CCMP2467</strain>
    </source>
</reference>
<dbReference type="Proteomes" id="UP000186817">
    <property type="component" value="Unassembled WGS sequence"/>
</dbReference>
<dbReference type="SUPFAM" id="SSF56219">
    <property type="entry name" value="DNase I-like"/>
    <property type="match status" value="1"/>
</dbReference>
<dbReference type="OrthoDB" id="418302at2759"/>
<feature type="compositionally biased region" description="Low complexity" evidence="1">
    <location>
        <begin position="60"/>
        <end position="74"/>
    </location>
</feature>
<proteinExistence type="predicted"/>
<comment type="caution">
    <text evidence="2">The sequence shown here is derived from an EMBL/GenBank/DDBJ whole genome shotgun (WGS) entry which is preliminary data.</text>
</comment>
<sequence>MSWRKPWLTLQALPELENAASLAGPDNEGVASTAEAMAKPAARDAEEEALSEASHFSTWSAAMRAADRSPSPSRRGADVGPFGPPPPTAASIRHPLARQPILGLPSVEPSALPVDLVGSRHRHRTTPLGSSSSARGPPAIPSMPGEPDDPHWQRVMAVNVLNTLQLTGPAFVHAPTLATVKSWSSLRIILEEATEMDEVCCQRVDPQDLSSALHVAGPTEAGTGEDGDHEDAEEESHAEGEEEEDNSSGDDPSNDPDEPGPDGADGPSPPPSGPEAHDLMRPSSGDPLHSIHQITAAAASENSFSTRPGDWIYEADDVSFNLTAATRCLEETKRTVAALRAGNRHQRGSADRDASRSRSRPRPPGRDSDMADRYCRLTRRAFARPVAFQARKLKRGLQPMPPRSNLHLRSGSSEQTAGLTVFSWNAGGLLVAVHTRVALSSHLRFEHYLKGRLLHVRVPLQTSDHRHMHIIAVYQKTHVVGDAKSLTQRQQVWQALHKCLNRIPARDSIAVVGDFNAPLRCLSPHVGPFVGAELSHPPDDVSDLEVILQTFRLTALNTWYPTPGGDHTFTFGKVRTLHQFQVGAARKGRRPAPCIDQEALLHALDHPQDPSNLHKIAMVRQQVATHVAHHNSLEGVQSLHQTLYKACLQIFPAGKATAQNAPPWQQRQVQESIQHLWSKWRAFKQVRKQGLRGWFQAWRAWKTFDQQYRIHQQRCKQARKAVLLQAMEEAEVHARTHNSRGLYQIIKRLAPKQVRKRMQLRGQDGQMLTPDQELNLLTQHFSQRFKAEQPEDVEMATRFWEGQGEFPLDATTLCHYIQQVPRRKAVPQGHPPSVSWRLCADLISPWLCDVLHQHWITPALQVPRAWTDVDLALVPKPDRSGALLQPHVPGIIEQIKLFPQFAYQQGTKAVPLYGALMLTVDLAQVGRHTLLRILTMFADDFLLADSFKSLTELEQLRAVLRLPAHITRTTNEEAPAYLRLLLTPSSVPLQILGGSRYTLPWMSRPPSYVASFLVLVHRVSTAEHIPSSPDITSNSVPSCGNSVFWLPIVVTLPRLVELSPLHPMEETNPEQEHRELFGPLVNSQAAAFGQALLDSGSSTPEMVPHKAATDRGGGSKGDRQHQPLIKAMARLIIRQETSLQVLKQNSAWDVYLQPGQQGPLPMLFRASEEYRKEAKTKRMECPLRAQLLQTLFQTMLTCITNLKDNAGQTQAAQARGWLTPEGRWVYQLWDQQTQALTVDSSRQPLDFQELLILLSAMAQAVRRKDVVHRFNATHQLAADQRGTARFMLEIGLRAEGVADVWKGLEALQGLAALQIVGMQLRRDGLRRSNLAEDVQRMLGEL</sequence>
<feature type="region of interest" description="Disordered" evidence="1">
    <location>
        <begin position="39"/>
        <end position="92"/>
    </location>
</feature>
<dbReference type="Gene3D" id="3.60.10.10">
    <property type="entry name" value="Endonuclease/exonuclease/phosphatase"/>
    <property type="match status" value="1"/>
</dbReference>
<protein>
    <submittedName>
        <fullName evidence="2">Uncharacterized protein</fullName>
    </submittedName>
</protein>
<feature type="region of interest" description="Disordered" evidence="1">
    <location>
        <begin position="338"/>
        <end position="371"/>
    </location>
</feature>
<evidence type="ECO:0000256" key="1">
    <source>
        <dbReference type="SAM" id="MobiDB-lite"/>
    </source>
</evidence>
<feature type="region of interest" description="Disordered" evidence="1">
    <location>
        <begin position="1094"/>
        <end position="1120"/>
    </location>
</feature>
<name>A0A1Q9CTN5_SYMMI</name>
<dbReference type="InterPro" id="IPR036691">
    <property type="entry name" value="Endo/exonu/phosph_ase_sf"/>
</dbReference>
<evidence type="ECO:0000313" key="2">
    <source>
        <dbReference type="EMBL" id="OLP86255.1"/>
    </source>
</evidence>
<feature type="region of interest" description="Disordered" evidence="1">
    <location>
        <begin position="216"/>
        <end position="288"/>
    </location>
</feature>
<accession>A0A1Q9CTN5</accession>